<feature type="transmembrane region" description="Helical" evidence="26">
    <location>
        <begin position="20"/>
        <end position="41"/>
    </location>
</feature>
<evidence type="ECO:0000256" key="16">
    <source>
        <dbReference type="ARBA" id="ARBA00023136"/>
    </source>
</evidence>
<dbReference type="GO" id="GO:0005789">
    <property type="term" value="C:endoplasmic reticulum membrane"/>
    <property type="evidence" value="ECO:0007669"/>
    <property type="project" value="UniProtKB-SubCell"/>
</dbReference>
<dbReference type="SUPFAM" id="SSF47384">
    <property type="entry name" value="Homodimeric domain of signal transducing histidine kinase"/>
    <property type="match status" value="1"/>
</dbReference>
<evidence type="ECO:0000256" key="11">
    <source>
        <dbReference type="ARBA" id="ARBA00022824"/>
    </source>
</evidence>
<dbReference type="Pfam" id="PF01590">
    <property type="entry name" value="GAF"/>
    <property type="match status" value="1"/>
</dbReference>
<evidence type="ECO:0000256" key="20">
    <source>
        <dbReference type="PIRSR" id="PIRSR026389-1"/>
    </source>
</evidence>
<dbReference type="PANTHER" id="PTHR24423">
    <property type="entry name" value="TWO-COMPONENT SENSOR HISTIDINE KINASE"/>
    <property type="match status" value="1"/>
</dbReference>
<dbReference type="FunFam" id="3.40.50.2300:FF:000192">
    <property type="entry name" value="Ethylene receptor"/>
    <property type="match status" value="1"/>
</dbReference>
<accession>A0A1Y1ILD6</accession>
<dbReference type="GO" id="GO:0046872">
    <property type="term" value="F:metal ion binding"/>
    <property type="evidence" value="ECO:0007669"/>
    <property type="project" value="UniProtKB-UniRule"/>
</dbReference>
<evidence type="ECO:0000256" key="7">
    <source>
        <dbReference type="ARBA" id="ARBA00022723"/>
    </source>
</evidence>
<evidence type="ECO:0000256" key="6">
    <source>
        <dbReference type="ARBA" id="ARBA00022692"/>
    </source>
</evidence>
<evidence type="ECO:0000256" key="17">
    <source>
        <dbReference type="ARBA" id="ARBA00023157"/>
    </source>
</evidence>
<dbReference type="FunFam" id="1.10.287.130:FF:000004">
    <property type="entry name" value="Ethylene receptor 1"/>
    <property type="match status" value="1"/>
</dbReference>
<evidence type="ECO:0000256" key="5">
    <source>
        <dbReference type="ARBA" id="ARBA00022679"/>
    </source>
</evidence>
<dbReference type="Pfam" id="PF00512">
    <property type="entry name" value="HisKA"/>
    <property type="match status" value="1"/>
</dbReference>
<dbReference type="EMBL" id="DF237473">
    <property type="protein sequence ID" value="GAQ89447.1"/>
    <property type="molecule type" value="Genomic_DNA"/>
</dbReference>
<dbReference type="OrthoDB" id="60033at2759"/>
<evidence type="ECO:0000256" key="24">
    <source>
        <dbReference type="PROSITE-ProRule" id="PRU00169"/>
    </source>
</evidence>
<evidence type="ECO:0000256" key="10">
    <source>
        <dbReference type="ARBA" id="ARBA00022777"/>
    </source>
</evidence>
<keyword evidence="6 26" id="KW-0812">Transmembrane</keyword>
<feature type="binding site" evidence="20">
    <location>
        <position position="556"/>
    </location>
    <ligand>
        <name>ADP</name>
        <dbReference type="ChEBI" id="CHEBI:456216"/>
    </ligand>
</feature>
<keyword evidence="10 19" id="KW-0418">Kinase</keyword>
<feature type="domain" description="Histidine kinase" evidence="27">
    <location>
        <begin position="373"/>
        <end position="610"/>
    </location>
</feature>
<evidence type="ECO:0000256" key="23">
    <source>
        <dbReference type="PIRSR" id="PIRSR026389-4"/>
    </source>
</evidence>
<keyword evidence="14 19" id="KW-0186">Copper</keyword>
<dbReference type="InterPro" id="IPR036097">
    <property type="entry name" value="HisK_dim/P_sf"/>
</dbReference>
<dbReference type="GO" id="GO:0051740">
    <property type="term" value="F:ethylene binding"/>
    <property type="evidence" value="ECO:0000318"/>
    <property type="project" value="GO_Central"/>
</dbReference>
<feature type="binding site" evidence="20">
    <location>
        <position position="575"/>
    </location>
    <ligand>
        <name>ADP</name>
        <dbReference type="ChEBI" id="CHEBI:456216"/>
    </ligand>
</feature>
<feature type="binding site" evidence="21">
    <location>
        <position position="69"/>
    </location>
    <ligand>
        <name>Cu cation</name>
        <dbReference type="ChEBI" id="CHEBI:23378"/>
    </ligand>
</feature>
<feature type="cross-link" description="Glycyl lysine isopeptide (Lys-Gly) (interchain with G-Cter in ubiquitin)" evidence="23">
    <location>
        <position position="740"/>
    </location>
</feature>
<dbReference type="Proteomes" id="UP000054558">
    <property type="component" value="Unassembled WGS sequence"/>
</dbReference>
<feature type="binding site" evidence="21">
    <location>
        <position position="65"/>
    </location>
    <ligand>
        <name>Cu cation</name>
        <dbReference type="ChEBI" id="CHEBI:23378"/>
    </ligand>
</feature>
<dbReference type="Gene3D" id="1.10.287.130">
    <property type="match status" value="1"/>
</dbReference>
<feature type="binding site" evidence="20">
    <location>
        <position position="540"/>
    </location>
    <ligand>
        <name>ADP</name>
        <dbReference type="ChEBI" id="CHEBI:456216"/>
    </ligand>
</feature>
<dbReference type="GO" id="GO:0038199">
    <property type="term" value="F:ethylene receptor activity"/>
    <property type="evidence" value="ECO:0000318"/>
    <property type="project" value="GO_Central"/>
</dbReference>
<evidence type="ECO:0000256" key="22">
    <source>
        <dbReference type="PIRSR" id="PIRSR026389-3"/>
    </source>
</evidence>
<feature type="disulfide bond" description="Interchain" evidence="22">
    <location>
        <position position="6"/>
    </location>
</feature>
<keyword evidence="30" id="KW-1185">Reference proteome</keyword>
<dbReference type="InterPro" id="IPR011006">
    <property type="entry name" value="CheY-like_superfamily"/>
</dbReference>
<dbReference type="FunFam" id="3.30.565.10:FF:000030">
    <property type="entry name" value="Ethylene receptor 1"/>
    <property type="match status" value="1"/>
</dbReference>
<feature type="binding site" evidence="20">
    <location>
        <position position="571"/>
    </location>
    <ligand>
        <name>ADP</name>
        <dbReference type="ChEBI" id="CHEBI:456216"/>
    </ligand>
</feature>
<dbReference type="GO" id="GO:0000155">
    <property type="term" value="F:phosphorelay sensor kinase activity"/>
    <property type="evidence" value="ECO:0007669"/>
    <property type="project" value="InterPro"/>
</dbReference>
<keyword evidence="13 26" id="KW-1133">Transmembrane helix</keyword>
<dbReference type="InterPro" id="IPR005467">
    <property type="entry name" value="His_kinase_dom"/>
</dbReference>
<keyword evidence="12 19" id="KW-0067">ATP-binding</keyword>
<evidence type="ECO:0000256" key="26">
    <source>
        <dbReference type="SAM" id="Phobius"/>
    </source>
</evidence>
<dbReference type="Gene3D" id="3.30.450.40">
    <property type="match status" value="1"/>
</dbReference>
<evidence type="ECO:0000256" key="3">
    <source>
        <dbReference type="ARBA" id="ARBA00009842"/>
    </source>
</evidence>
<comment type="subcellular location">
    <subcellularLocation>
        <location evidence="2">Endoplasmic reticulum membrane</location>
        <topology evidence="2">Multi-pass membrane protein</topology>
    </subcellularLocation>
</comment>
<dbReference type="PANTHER" id="PTHR24423:SF625">
    <property type="entry name" value="ETHYLENE RESPONSE SENSOR 1"/>
    <property type="match status" value="1"/>
</dbReference>
<feature type="disulfide bond" description="Interchain" evidence="22">
    <location>
        <position position="4"/>
    </location>
</feature>
<evidence type="ECO:0000256" key="1">
    <source>
        <dbReference type="ARBA" id="ARBA00000085"/>
    </source>
</evidence>
<keyword evidence="8 19" id="KW-0547">Nucleotide-binding</keyword>
<evidence type="ECO:0000256" key="25">
    <source>
        <dbReference type="SAM" id="Coils"/>
    </source>
</evidence>
<dbReference type="OMA" id="YENEYRF"/>
<dbReference type="CDD" id="cd00082">
    <property type="entry name" value="HisKA"/>
    <property type="match status" value="1"/>
</dbReference>
<evidence type="ECO:0000256" key="9">
    <source>
        <dbReference type="ARBA" id="ARBA00022745"/>
    </source>
</evidence>
<comment type="similarity">
    <text evidence="3 19">Belongs to the ethylene receptor family.</text>
</comment>
<evidence type="ECO:0000313" key="29">
    <source>
        <dbReference type="EMBL" id="GAQ89447.1"/>
    </source>
</evidence>
<dbReference type="InterPro" id="IPR014525">
    <property type="entry name" value="ETR"/>
</dbReference>
<evidence type="ECO:0000256" key="12">
    <source>
        <dbReference type="ARBA" id="ARBA00022840"/>
    </source>
</evidence>
<dbReference type="SUPFAM" id="SSF55781">
    <property type="entry name" value="GAF domain-like"/>
    <property type="match status" value="1"/>
</dbReference>
<evidence type="ECO:0000256" key="2">
    <source>
        <dbReference type="ARBA" id="ARBA00004477"/>
    </source>
</evidence>
<dbReference type="InterPro" id="IPR001789">
    <property type="entry name" value="Sig_transdc_resp-reg_receiver"/>
</dbReference>
<comment type="catalytic activity">
    <reaction evidence="1">
        <text>ATP + protein L-histidine = ADP + protein N-phospho-L-histidine.</text>
        <dbReference type="EC" id="2.7.13.3"/>
    </reaction>
</comment>
<keyword evidence="11 19" id="KW-0256">Endoplasmic reticulum</keyword>
<dbReference type="Pfam" id="PF00072">
    <property type="entry name" value="Response_reg"/>
    <property type="match status" value="1"/>
</dbReference>
<evidence type="ECO:0000256" key="15">
    <source>
        <dbReference type="ARBA" id="ARBA00023012"/>
    </source>
</evidence>
<dbReference type="CDD" id="cd19933">
    <property type="entry name" value="REC_ETR-like"/>
    <property type="match status" value="1"/>
</dbReference>
<sequence length="765" mass="84290">MDHCECFPGFGPPDDSLLQWQYVSDAFIALAYFSIPLELVYFVKKATFFPYRWVLVQFGAFIILCGLTHMINLWTFGVHSRSIAVIMTIAKGLTAIVSCATAVMLVHIIPDLLSVKVREMFLRNKAGELDRELGMMKTAQETGRHVRMLTHEIRSSLDRHTILRTTIGELARTLQLEECMLWMPQRSGADLQLTHQLHPPSSLVPITLAMNDPTVQDVMQSPGAIEISPTSTLSLAATANVYPVQWDGSSHSQNGFTKGPLTLTAQPQFGDAVAIRVPLLHMASFNDGEEGENQLFAIMVLMLPGNSARRWHQHELEIVEVVADQVAVALSHAAILEESLRACDQLQEQNASLDGARREAEKAIQAKNDFLAVMNHEMRTPMHAIIALSSLLQESELTPEQRSWTGTVLKSANLLATLINDVLDLSRLEDGSLELEAKDFNLHTVFKEVTNLVKPIASVKKLVVTNQIAADVPELVTGDDKRLMQTALNVVGNAVKFTKEGSISMTVCLERPELERDPNTPDFQPVNTTEYIYIRVQVKDTGRGVDPSTIPKLFNKFAQPDGTGGRSGGGTGLGLAICKRFVSLMDGHIWLESEGIGRGSVVTFVVKLGLPIAQVEAAATSAPPSLRNRTDFAGVRVLVTDDNSVNRMVTRGLLIRLGCDVTVVGSGRECLAAIAKPDQKYQVLLLDVLMPDMDGYEVATRIQERLSKNERPLMVALTANTDKRTREKCLKLGMDGVLLKPISLEKMRRCLNEILTTGSLSENKQ</sequence>
<dbReference type="SUPFAM" id="SSF55874">
    <property type="entry name" value="ATPase domain of HSP90 chaperone/DNA topoisomerase II/histidine kinase"/>
    <property type="match status" value="1"/>
</dbReference>
<dbReference type="Pfam" id="PF25487">
    <property type="entry name" value="ETR1_N"/>
    <property type="match status" value="1"/>
</dbReference>
<comment type="function">
    <text evidence="19">May act early in the ethylene signal transduction pathway, possibly as an ethylene receptor, or as a regulator of the pathway.</text>
</comment>
<dbReference type="InterPro" id="IPR003661">
    <property type="entry name" value="HisK_dim/P_dom"/>
</dbReference>
<keyword evidence="18 19" id="KW-0675">Receptor</keyword>
<keyword evidence="9 19" id="KW-0936">Ethylene signaling pathway</keyword>
<dbReference type="InterPro" id="IPR058544">
    <property type="entry name" value="ETR1_N"/>
</dbReference>
<dbReference type="SUPFAM" id="SSF52172">
    <property type="entry name" value="CheY-like"/>
    <property type="match status" value="1"/>
</dbReference>
<dbReference type="GO" id="GO:0005783">
    <property type="term" value="C:endoplasmic reticulum"/>
    <property type="evidence" value="ECO:0000318"/>
    <property type="project" value="GO_Central"/>
</dbReference>
<evidence type="ECO:0000259" key="28">
    <source>
        <dbReference type="PROSITE" id="PS50110"/>
    </source>
</evidence>
<evidence type="ECO:0000256" key="21">
    <source>
        <dbReference type="PIRSR" id="PIRSR026389-2"/>
    </source>
</evidence>
<keyword evidence="15 19" id="KW-0902">Two-component regulatory system</keyword>
<dbReference type="SMART" id="SM00448">
    <property type="entry name" value="REC"/>
    <property type="match status" value="1"/>
</dbReference>
<feature type="transmembrane region" description="Helical" evidence="26">
    <location>
        <begin position="53"/>
        <end position="71"/>
    </location>
</feature>
<dbReference type="SMART" id="SM00387">
    <property type="entry name" value="HATPase_c"/>
    <property type="match status" value="1"/>
</dbReference>
<evidence type="ECO:0000256" key="18">
    <source>
        <dbReference type="ARBA" id="ARBA00023170"/>
    </source>
</evidence>
<dbReference type="AlphaFoldDB" id="A0A1Y1ILD6"/>
<evidence type="ECO:0000313" key="30">
    <source>
        <dbReference type="Proteomes" id="UP000054558"/>
    </source>
</evidence>
<dbReference type="GO" id="GO:0010105">
    <property type="term" value="P:negative regulation of ethylene-activated signaling pathway"/>
    <property type="evidence" value="ECO:0007669"/>
    <property type="project" value="UniProtKB-ARBA"/>
</dbReference>
<dbReference type="PROSITE" id="PS50109">
    <property type="entry name" value="HIS_KIN"/>
    <property type="match status" value="1"/>
</dbReference>
<dbReference type="SMART" id="SM00065">
    <property type="entry name" value="GAF"/>
    <property type="match status" value="1"/>
</dbReference>
<dbReference type="Gene3D" id="3.30.565.10">
    <property type="entry name" value="Histidine kinase-like ATPase, C-terminal domain"/>
    <property type="match status" value="1"/>
</dbReference>
<reference evidence="29 30" key="1">
    <citation type="journal article" date="2014" name="Nat. Commun.">
        <title>Klebsormidium flaccidum genome reveals primary factors for plant terrestrial adaptation.</title>
        <authorList>
            <person name="Hori K."/>
            <person name="Maruyama F."/>
            <person name="Fujisawa T."/>
            <person name="Togashi T."/>
            <person name="Yamamoto N."/>
            <person name="Seo M."/>
            <person name="Sato S."/>
            <person name="Yamada T."/>
            <person name="Mori H."/>
            <person name="Tajima N."/>
            <person name="Moriyama T."/>
            <person name="Ikeuchi M."/>
            <person name="Watanabe M."/>
            <person name="Wada H."/>
            <person name="Kobayashi K."/>
            <person name="Saito M."/>
            <person name="Masuda T."/>
            <person name="Sasaki-Sekimoto Y."/>
            <person name="Mashiguchi K."/>
            <person name="Awai K."/>
            <person name="Shimojima M."/>
            <person name="Masuda S."/>
            <person name="Iwai M."/>
            <person name="Nobusawa T."/>
            <person name="Narise T."/>
            <person name="Kondo S."/>
            <person name="Saito H."/>
            <person name="Sato R."/>
            <person name="Murakawa M."/>
            <person name="Ihara Y."/>
            <person name="Oshima-Yamada Y."/>
            <person name="Ohtaka K."/>
            <person name="Satoh M."/>
            <person name="Sonobe K."/>
            <person name="Ishii M."/>
            <person name="Ohtani R."/>
            <person name="Kanamori-Sato M."/>
            <person name="Honoki R."/>
            <person name="Miyazaki D."/>
            <person name="Mochizuki H."/>
            <person name="Umetsu J."/>
            <person name="Higashi K."/>
            <person name="Shibata D."/>
            <person name="Kamiya Y."/>
            <person name="Sato N."/>
            <person name="Nakamura Y."/>
            <person name="Tabata S."/>
            <person name="Ida S."/>
            <person name="Kurokawa K."/>
            <person name="Ohta H."/>
        </authorList>
    </citation>
    <scope>NUCLEOTIDE SEQUENCE [LARGE SCALE GENOMIC DNA]</scope>
    <source>
        <strain evidence="29 30">NIES-2285</strain>
    </source>
</reference>
<evidence type="ECO:0000256" key="13">
    <source>
        <dbReference type="ARBA" id="ARBA00022989"/>
    </source>
</evidence>
<feature type="coiled-coil region" evidence="25">
    <location>
        <begin position="336"/>
        <end position="366"/>
    </location>
</feature>
<dbReference type="PROSITE" id="PS50110">
    <property type="entry name" value="RESPONSE_REGULATORY"/>
    <property type="match status" value="1"/>
</dbReference>
<feature type="modified residue" description="4-aspartylphosphate" evidence="24">
    <location>
        <position position="687"/>
    </location>
</feature>
<dbReference type="PRINTS" id="PR00344">
    <property type="entry name" value="BCTRLSENSOR"/>
</dbReference>
<dbReference type="InterPro" id="IPR003594">
    <property type="entry name" value="HATPase_dom"/>
</dbReference>
<dbReference type="PIRSF" id="PIRSF026389">
    <property type="entry name" value="Ethyln_sen_HK"/>
    <property type="match status" value="1"/>
</dbReference>
<dbReference type="InterPro" id="IPR004358">
    <property type="entry name" value="Sig_transdc_His_kin-like_C"/>
</dbReference>
<dbReference type="InterPro" id="IPR036890">
    <property type="entry name" value="HATPase_C_sf"/>
</dbReference>
<evidence type="ECO:0000256" key="8">
    <source>
        <dbReference type="ARBA" id="ARBA00022741"/>
    </source>
</evidence>
<organism evidence="29 30">
    <name type="scientific">Klebsormidium nitens</name>
    <name type="common">Green alga</name>
    <name type="synonym">Ulothrix nitens</name>
    <dbReference type="NCBI Taxonomy" id="105231"/>
    <lineage>
        <taxon>Eukaryota</taxon>
        <taxon>Viridiplantae</taxon>
        <taxon>Streptophyta</taxon>
        <taxon>Klebsormidiophyceae</taxon>
        <taxon>Klebsormidiales</taxon>
        <taxon>Klebsormidiaceae</taxon>
        <taxon>Klebsormidium</taxon>
    </lineage>
</organism>
<evidence type="ECO:0000259" key="27">
    <source>
        <dbReference type="PROSITE" id="PS50109"/>
    </source>
</evidence>
<protein>
    <recommendedName>
        <fullName evidence="19">Ethylene receptor</fullName>
    </recommendedName>
</protein>
<feature type="binding site" evidence="20">
    <location>
        <begin position="493"/>
        <end position="496"/>
    </location>
    <ligand>
        <name>ADP</name>
        <dbReference type="ChEBI" id="CHEBI:456216"/>
    </ligand>
</feature>
<evidence type="ECO:0000256" key="14">
    <source>
        <dbReference type="ARBA" id="ARBA00023008"/>
    </source>
</evidence>
<comment type="cofactor">
    <cofactor evidence="21">
        <name>Cu cation</name>
        <dbReference type="ChEBI" id="CHEBI:23378"/>
    </cofactor>
    <text evidence="21">Binds 1 copper ion per dimer.</text>
</comment>
<proteinExistence type="inferred from homology"/>
<evidence type="ECO:0000256" key="19">
    <source>
        <dbReference type="PIRNR" id="PIRNR026389"/>
    </source>
</evidence>
<dbReference type="InterPro" id="IPR003018">
    <property type="entry name" value="GAF"/>
</dbReference>
<keyword evidence="5 19" id="KW-0808">Transferase</keyword>
<dbReference type="SMART" id="SM00388">
    <property type="entry name" value="HisKA"/>
    <property type="match status" value="1"/>
</dbReference>
<keyword evidence="25" id="KW-0175">Coiled coil</keyword>
<dbReference type="STRING" id="105231.A0A1Y1ILD6"/>
<name>A0A1Y1ILD6_KLENI</name>
<feature type="domain" description="Response regulatory" evidence="28">
    <location>
        <begin position="636"/>
        <end position="755"/>
    </location>
</feature>
<dbReference type="Pfam" id="PF02518">
    <property type="entry name" value="HATPase_c"/>
    <property type="match status" value="1"/>
</dbReference>
<keyword evidence="17 22" id="KW-1015">Disulfide bond</keyword>
<keyword evidence="7 19" id="KW-0479">Metal-binding</keyword>
<dbReference type="InterPro" id="IPR029016">
    <property type="entry name" value="GAF-like_dom_sf"/>
</dbReference>
<keyword evidence="4 24" id="KW-0597">Phosphoprotein</keyword>
<dbReference type="GO" id="GO:0005524">
    <property type="term" value="F:ATP binding"/>
    <property type="evidence" value="ECO:0007669"/>
    <property type="project" value="UniProtKB-UniRule"/>
</dbReference>
<dbReference type="Gene3D" id="3.40.50.2300">
    <property type="match status" value="1"/>
</dbReference>
<evidence type="ECO:0000256" key="4">
    <source>
        <dbReference type="ARBA" id="ARBA00022553"/>
    </source>
</evidence>
<gene>
    <name evidence="29" type="ORF">KFL_005240070</name>
</gene>
<keyword evidence="16 19" id="KW-0472">Membrane</keyword>